<protein>
    <recommendedName>
        <fullName evidence="1">Uroporphyrinogen decarboxylase (URO-D) domain-containing protein</fullName>
    </recommendedName>
</protein>
<dbReference type="InterPro" id="IPR038071">
    <property type="entry name" value="UROD/MetE-like_sf"/>
</dbReference>
<comment type="caution">
    <text evidence="2">The sequence shown here is derived from an EMBL/GenBank/DDBJ whole genome shotgun (WGS) entry which is preliminary data.</text>
</comment>
<dbReference type="GO" id="GO:0006779">
    <property type="term" value="P:porphyrin-containing compound biosynthetic process"/>
    <property type="evidence" value="ECO:0007669"/>
    <property type="project" value="InterPro"/>
</dbReference>
<gene>
    <name evidence="2" type="ORF">LCGC14_2930630</name>
</gene>
<feature type="non-terminal residue" evidence="2">
    <location>
        <position position="1"/>
    </location>
</feature>
<accession>A0A0F8XLE1</accession>
<dbReference type="InterPro" id="IPR000257">
    <property type="entry name" value="Uroporphyrinogen_deCOase"/>
</dbReference>
<feature type="non-terminal residue" evidence="2">
    <location>
        <position position="380"/>
    </location>
</feature>
<evidence type="ECO:0000313" key="2">
    <source>
        <dbReference type="EMBL" id="KKK69778.1"/>
    </source>
</evidence>
<dbReference type="Gene3D" id="3.20.20.210">
    <property type="match status" value="1"/>
</dbReference>
<dbReference type="PANTHER" id="PTHR47099:SF1">
    <property type="entry name" value="METHYLCOBAMIDE:COM METHYLTRANSFERASE MTBA"/>
    <property type="match status" value="1"/>
</dbReference>
<sequence length="380" mass="43174">LRGEQTDRIPYFENYIGEKIVEFILGYHAGNTAAAIGDPYRGDQRAIVDGGRCIPMHPKDWIKICKAIGQDVIMMETCFAPYKIIDENGNRTIVNDGRIKNRKDWEEKVIHPTDEDIDESMKYLSEYIEAAKNENIAVAFATGNMFITHYVNLNGFDFFTLIYDDMDFVNEMLTVTSDWFTKLITKAVNAGVDILFSGDDVAYKTGTMMDPVLFKKMYRRYAEKMYRPALEANVPIIFDCDGNPTEIMDMMIDLGCSAHFPVDSCGLDCLEHKKRWGDKLTLIGVLDLDPLIRLSPKDVEKYVKEVVLSMKEGGRYIAGTITAIDEIPIENIGAGLLIYLRVGEERVVVTNDRVEGEINCNTKCKIYINPDKIHDYNTQT</sequence>
<proteinExistence type="predicted"/>
<dbReference type="Pfam" id="PF01208">
    <property type="entry name" value="URO-D"/>
    <property type="match status" value="1"/>
</dbReference>
<evidence type="ECO:0000259" key="1">
    <source>
        <dbReference type="Pfam" id="PF01208"/>
    </source>
</evidence>
<reference evidence="2" key="1">
    <citation type="journal article" date="2015" name="Nature">
        <title>Complex archaea that bridge the gap between prokaryotes and eukaryotes.</title>
        <authorList>
            <person name="Spang A."/>
            <person name="Saw J.H."/>
            <person name="Jorgensen S.L."/>
            <person name="Zaremba-Niedzwiedzka K."/>
            <person name="Martijn J."/>
            <person name="Lind A.E."/>
            <person name="van Eijk R."/>
            <person name="Schleper C."/>
            <person name="Guy L."/>
            <person name="Ettema T.J."/>
        </authorList>
    </citation>
    <scope>NUCLEOTIDE SEQUENCE</scope>
</reference>
<name>A0A0F8XLE1_9ZZZZ</name>
<organism evidence="2">
    <name type="scientific">marine sediment metagenome</name>
    <dbReference type="NCBI Taxonomy" id="412755"/>
    <lineage>
        <taxon>unclassified sequences</taxon>
        <taxon>metagenomes</taxon>
        <taxon>ecological metagenomes</taxon>
    </lineage>
</organism>
<dbReference type="GO" id="GO:0004853">
    <property type="term" value="F:uroporphyrinogen decarboxylase activity"/>
    <property type="evidence" value="ECO:0007669"/>
    <property type="project" value="InterPro"/>
</dbReference>
<dbReference type="AlphaFoldDB" id="A0A0F8XLE1"/>
<dbReference type="EMBL" id="LAZR01058488">
    <property type="protein sequence ID" value="KKK69778.1"/>
    <property type="molecule type" value="Genomic_DNA"/>
</dbReference>
<feature type="domain" description="Uroporphyrinogen decarboxylase (URO-D)" evidence="1">
    <location>
        <begin position="112"/>
        <end position="320"/>
    </location>
</feature>
<dbReference type="PANTHER" id="PTHR47099">
    <property type="entry name" value="METHYLCOBAMIDE:COM METHYLTRANSFERASE MTBA"/>
    <property type="match status" value="1"/>
</dbReference>
<dbReference type="InterPro" id="IPR052024">
    <property type="entry name" value="Methanogen_methyltrans"/>
</dbReference>
<dbReference type="SUPFAM" id="SSF51726">
    <property type="entry name" value="UROD/MetE-like"/>
    <property type="match status" value="1"/>
</dbReference>